<keyword evidence="4" id="KW-1185">Reference proteome</keyword>
<evidence type="ECO:0000256" key="1">
    <source>
        <dbReference type="SAM" id="Phobius"/>
    </source>
</evidence>
<feature type="transmembrane region" description="Helical" evidence="1">
    <location>
        <begin position="210"/>
        <end position="232"/>
    </location>
</feature>
<feature type="transmembrane region" description="Helical" evidence="1">
    <location>
        <begin position="113"/>
        <end position="138"/>
    </location>
</feature>
<feature type="transmembrane region" description="Helical" evidence="1">
    <location>
        <begin position="49"/>
        <end position="70"/>
    </location>
</feature>
<dbReference type="InterPro" id="IPR050706">
    <property type="entry name" value="Cyclic-di-GMP_PDE-like"/>
</dbReference>
<dbReference type="SMART" id="SM00052">
    <property type="entry name" value="EAL"/>
    <property type="match status" value="1"/>
</dbReference>
<reference evidence="3 4" key="1">
    <citation type="submission" date="2020-03" db="EMBL/GenBank/DDBJ databases">
        <title>Two novel Motilibacter sp.</title>
        <authorList>
            <person name="Liu S."/>
        </authorList>
    </citation>
    <scope>NUCLEOTIDE SEQUENCE [LARGE SCALE GENOMIC DNA]</scope>
    <source>
        <strain evidence="3 4">E257</strain>
    </source>
</reference>
<dbReference type="SUPFAM" id="SSF141868">
    <property type="entry name" value="EAL domain-like"/>
    <property type="match status" value="1"/>
</dbReference>
<sequence length="546" mass="56474">MGVRAVRGWTASPAGRPIALLTGGAGLAALVWTVFATAWDGPQREATSVVLIGLTSFALLVSAGLLAVRVPADGRVAWMLTGYLAVGVLMMLRSTLMPRSADLTAPLRSPEQLWANAAGTNAAVTAAVLVGAALLAAFRPYPRARTCLVVGTAAAAAGVYACVRDQPLLVLADAHGHATAYALAAHGTLAVLGAVALVRIWRAAGPAPDFAAFWPACHLGLLVGCIALRAVSHEVFGAAWWTALVLQALASVLLVTGLLVGVARLVLVLEGRSGSRTGPLVRGVRAEPRQGAAAAERPVTRREVLEVLTAGQLDLAVQPVVSLPCGKPVGWEALSRFHRGPSSAPLPPAAVFAAAADAGVGVELEVLAVGRALDVLARLPAPLWLSVNVSPSTAASGRLARELRRAGPETLRRVVLELTEHCAVAEYDQLVDALAPLRAAGVRVAVDDAGAGFASFRHVVRLRPDIVKLDMSLIAGIDADPVRRSLVSSLLVFSADIGATVVAEGIETRQELDTLLELGVSWGQGYLLGRPVAAPAALEALLAERV</sequence>
<dbReference type="Proteomes" id="UP000800981">
    <property type="component" value="Unassembled WGS sequence"/>
</dbReference>
<comment type="caution">
    <text evidence="3">The sequence shown here is derived from an EMBL/GenBank/DDBJ whole genome shotgun (WGS) entry which is preliminary data.</text>
</comment>
<dbReference type="PROSITE" id="PS50883">
    <property type="entry name" value="EAL"/>
    <property type="match status" value="1"/>
</dbReference>
<feature type="transmembrane region" description="Helical" evidence="1">
    <location>
        <begin position="18"/>
        <end position="37"/>
    </location>
</feature>
<organism evidence="3 4">
    <name type="scientific">Motilibacter deserti</name>
    <dbReference type="NCBI Taxonomy" id="2714956"/>
    <lineage>
        <taxon>Bacteria</taxon>
        <taxon>Bacillati</taxon>
        <taxon>Actinomycetota</taxon>
        <taxon>Actinomycetes</taxon>
        <taxon>Motilibacterales</taxon>
        <taxon>Motilibacteraceae</taxon>
        <taxon>Motilibacter</taxon>
    </lineage>
</organism>
<dbReference type="PANTHER" id="PTHR33121">
    <property type="entry name" value="CYCLIC DI-GMP PHOSPHODIESTERASE PDEF"/>
    <property type="match status" value="1"/>
</dbReference>
<feature type="transmembrane region" description="Helical" evidence="1">
    <location>
        <begin position="76"/>
        <end position="92"/>
    </location>
</feature>
<dbReference type="RefSeq" id="WP_166281014.1">
    <property type="nucleotide sequence ID" value="NZ_JAANNP010000003.1"/>
</dbReference>
<dbReference type="Gene3D" id="3.20.20.450">
    <property type="entry name" value="EAL domain"/>
    <property type="match status" value="1"/>
</dbReference>
<feature type="domain" description="EAL" evidence="2">
    <location>
        <begin position="297"/>
        <end position="545"/>
    </location>
</feature>
<accession>A0ABX0GW86</accession>
<proteinExistence type="predicted"/>
<dbReference type="InterPro" id="IPR001633">
    <property type="entry name" value="EAL_dom"/>
</dbReference>
<dbReference type="CDD" id="cd01948">
    <property type="entry name" value="EAL"/>
    <property type="match status" value="1"/>
</dbReference>
<keyword evidence="1" id="KW-0812">Transmembrane</keyword>
<keyword evidence="1" id="KW-1133">Transmembrane helix</keyword>
<dbReference type="EMBL" id="JAANNP010000003">
    <property type="protein sequence ID" value="NHC13980.1"/>
    <property type="molecule type" value="Genomic_DNA"/>
</dbReference>
<gene>
    <name evidence="3" type="ORF">G9H71_09325</name>
</gene>
<dbReference type="InterPro" id="IPR035919">
    <property type="entry name" value="EAL_sf"/>
</dbReference>
<feature type="transmembrane region" description="Helical" evidence="1">
    <location>
        <begin position="238"/>
        <end position="267"/>
    </location>
</feature>
<keyword evidence="1" id="KW-0472">Membrane</keyword>
<feature type="transmembrane region" description="Helical" evidence="1">
    <location>
        <begin position="178"/>
        <end position="198"/>
    </location>
</feature>
<dbReference type="PANTHER" id="PTHR33121:SF76">
    <property type="entry name" value="SIGNALING PROTEIN"/>
    <property type="match status" value="1"/>
</dbReference>
<evidence type="ECO:0000313" key="4">
    <source>
        <dbReference type="Proteomes" id="UP000800981"/>
    </source>
</evidence>
<name>A0ABX0GW86_9ACTN</name>
<protein>
    <submittedName>
        <fullName evidence="3">EAL domain-containing protein</fullName>
    </submittedName>
</protein>
<evidence type="ECO:0000259" key="2">
    <source>
        <dbReference type="PROSITE" id="PS50883"/>
    </source>
</evidence>
<dbReference type="Pfam" id="PF00563">
    <property type="entry name" value="EAL"/>
    <property type="match status" value="1"/>
</dbReference>
<evidence type="ECO:0000313" key="3">
    <source>
        <dbReference type="EMBL" id="NHC13980.1"/>
    </source>
</evidence>